<keyword evidence="2" id="KW-1185">Reference proteome</keyword>
<gene>
    <name evidence="1" type="ORF">FPZ42_12355</name>
</gene>
<dbReference type="EMBL" id="VOEI01000004">
    <property type="protein sequence ID" value="TWR25388.1"/>
    <property type="molecule type" value="Genomic_DNA"/>
</dbReference>
<comment type="caution">
    <text evidence="1">The sequence shown here is derived from an EMBL/GenBank/DDBJ whole genome shotgun (WGS) entry which is preliminary data.</text>
</comment>
<evidence type="ECO:0000313" key="2">
    <source>
        <dbReference type="Proteomes" id="UP000318010"/>
    </source>
</evidence>
<sequence length="171" mass="18572">MTRLRVIKIIIILLFALVLQPFKSKAQSGQGCYIASLSTIYINNIPLTNVFLLSGAGATNCPVGSTAATPVYIISGNSNTDCLVVASAGGTVLGNGKYRNYVTAFCPLDDYIPLLFSIICYTVTIAVKRDSKTYQTFTARKQFFLIKTKLTMPIQPISTKENSSNGTLHFV</sequence>
<name>A0A563U198_9SPHI</name>
<evidence type="ECO:0000313" key="1">
    <source>
        <dbReference type="EMBL" id="TWR25388.1"/>
    </source>
</evidence>
<dbReference type="AlphaFoldDB" id="A0A563U198"/>
<accession>A0A563U198</accession>
<reference evidence="1 2" key="1">
    <citation type="submission" date="2019-07" db="EMBL/GenBank/DDBJ databases">
        <authorList>
            <person name="Kim J."/>
        </authorList>
    </citation>
    <scope>NUCLEOTIDE SEQUENCE [LARGE SCALE GENOMIC DNA]</scope>
    <source>
        <strain evidence="1 2">MJ1a</strain>
    </source>
</reference>
<dbReference type="Proteomes" id="UP000318010">
    <property type="component" value="Unassembled WGS sequence"/>
</dbReference>
<dbReference type="OrthoDB" id="770467at2"/>
<proteinExistence type="predicted"/>
<organism evidence="1 2">
    <name type="scientific">Mucilaginibacter achroorhodeus</name>
    <dbReference type="NCBI Taxonomy" id="2599294"/>
    <lineage>
        <taxon>Bacteria</taxon>
        <taxon>Pseudomonadati</taxon>
        <taxon>Bacteroidota</taxon>
        <taxon>Sphingobacteriia</taxon>
        <taxon>Sphingobacteriales</taxon>
        <taxon>Sphingobacteriaceae</taxon>
        <taxon>Mucilaginibacter</taxon>
    </lineage>
</organism>
<dbReference type="RefSeq" id="WP_146271824.1">
    <property type="nucleotide sequence ID" value="NZ_VOEI01000004.1"/>
</dbReference>
<protein>
    <submittedName>
        <fullName evidence="1">Uncharacterized protein</fullName>
    </submittedName>
</protein>